<dbReference type="InterPro" id="IPR021990">
    <property type="entry name" value="Mediator_Med12_LCEWAV"/>
</dbReference>
<keyword evidence="3" id="KW-0678">Repressor</keyword>
<evidence type="ECO:0000256" key="5">
    <source>
        <dbReference type="ARBA" id="ARBA00023159"/>
    </source>
</evidence>
<gene>
    <name evidence="9" type="primary">WBGene00090204</name>
</gene>
<dbReference type="EnsemblMetazoa" id="PPA00650.1">
    <property type="protein sequence ID" value="PPA00650.1"/>
    <property type="gene ID" value="WBGene00090204"/>
</dbReference>
<reference evidence="9" key="2">
    <citation type="submission" date="2022-06" db="UniProtKB">
        <authorList>
            <consortium name="EnsemblMetazoa"/>
        </authorList>
    </citation>
    <scope>IDENTIFICATION</scope>
    <source>
        <strain evidence="9">PS312</strain>
    </source>
</reference>
<evidence type="ECO:0000256" key="6">
    <source>
        <dbReference type="ARBA" id="ARBA00023163"/>
    </source>
</evidence>
<keyword evidence="5" id="KW-0010">Activator</keyword>
<feature type="compositionally biased region" description="Basic and acidic residues" evidence="8">
    <location>
        <begin position="275"/>
        <end position="297"/>
    </location>
</feature>
<protein>
    <submittedName>
        <fullName evidence="9">Dpy-22</fullName>
    </submittedName>
</protein>
<comment type="similarity">
    <text evidence="2">Belongs to the Mediator complex subunit 12 family.</text>
</comment>
<keyword evidence="6" id="KW-0804">Transcription</keyword>
<feature type="region of interest" description="Disordered" evidence="8">
    <location>
        <begin position="252"/>
        <end position="297"/>
    </location>
</feature>
<dbReference type="Proteomes" id="UP000005239">
    <property type="component" value="Unassembled WGS sequence"/>
</dbReference>
<evidence type="ECO:0000256" key="7">
    <source>
        <dbReference type="ARBA" id="ARBA00023242"/>
    </source>
</evidence>
<feature type="compositionally biased region" description="Basic and acidic residues" evidence="8">
    <location>
        <begin position="203"/>
        <end position="215"/>
    </location>
</feature>
<keyword evidence="7" id="KW-0539">Nucleus</keyword>
<evidence type="ECO:0000256" key="3">
    <source>
        <dbReference type="ARBA" id="ARBA00022491"/>
    </source>
</evidence>
<evidence type="ECO:0000256" key="4">
    <source>
        <dbReference type="ARBA" id="ARBA00023015"/>
    </source>
</evidence>
<dbReference type="GO" id="GO:0016592">
    <property type="term" value="C:mediator complex"/>
    <property type="evidence" value="ECO:0000318"/>
    <property type="project" value="GO_Central"/>
</dbReference>
<evidence type="ECO:0000256" key="1">
    <source>
        <dbReference type="ARBA" id="ARBA00004123"/>
    </source>
</evidence>
<evidence type="ECO:0000256" key="8">
    <source>
        <dbReference type="SAM" id="MobiDB-lite"/>
    </source>
</evidence>
<accession>A0A8R1U4W6</accession>
<dbReference type="GO" id="GO:0003713">
    <property type="term" value="F:transcription coactivator activity"/>
    <property type="evidence" value="ECO:0000318"/>
    <property type="project" value="GO_Central"/>
</dbReference>
<dbReference type="AlphaFoldDB" id="A0A2A6BPB4"/>
<sequence length="1155" mass="132611">MFNDLYYYRIESQRAIWVMKLAANIAGNNNSRGKNKSFNGEKFAVEYAHILSREVRQVFVSLFQLPSLDECEETSERWYYFTQLSRDAFDDGVIDRQEYVNELCNIFTDVFLQRKEFEDTKYQIQLWMQYFHHFAPSATQNIVLARRVATMACQKIDMLKDEFEEDEAELLDEIRNGTYDYSYVPSRDDEAPSTSKSPSQTHEPMDLSREIKKEEPDQESPMTSGTTPGKADGGSVNDVVMREETAERKNVVEIVTGKVKEEPLDDDEEPPKLPVSEEAKKDDGKKDGEKKKGIPYDPERPDKFILDVMFATSDYRDVLNALVSLIFMCIGEQPGAIVWNKFYVGFNRAPYMLTQLGGSPLDYLDNYSLADLPFDFGNADANENVRELMRNHESDLSLRSELVQHQWVLTSQTQRAHAKLIDGCIDVVGHLDYVDVLAPGTVKRTFERIFMSINEARYAHEVVSRIRLCLTWAITVQRDGQWRGWLVAKVLKLLLDTRPHDEKHGYFGGNHLNLILIDFINHDLPKSGEENYYKEADTSAGSDENRPHEVDNTKMEVDGEGNAVKIEVIGLKELELEPKKSLIPFITIPDETKDGFRLLDEDIPPLTQLIIQLPIPADKTMMDKRTLILYRNARTKKDYVAAAKKVATDIIDIMRDKMSYRWKGNDVAFSRRVTPEVLKELLQRMRLHTLFDRQQIANWVADGFSNSIGLFLENKRSQLPTFEALDFVCTLYEQTNNIHGFFEFAELILSKRLPHIETAIRHCNSIIIPGLVSAQYTYVFCSYLVKHLQYFVHYERAPKVVDLLYLALEQSLKAVDYPRNGFGRAAAAAVYHLRDQLIESEVVESTDMLGGDKEFAHIFDQGTVASEGSSKYNRHFMMDNFQLLIAPASLRIYDYHDFKKRLPSFADPINRYSFVVNAFVAASKLQRDFDRLNDLASFCSHWTAHHPEMANDWMGAMKALCNAKSNYGFKHLLEQVEVSDCSIHYSLSTFASLLASKYAFSVPQMICEISNSTFANVLKKETAKASSRNSYKNDYESEPSACIALLFLTQVCCASDDPFILSDHFRGRAPTKKLLEWGSTDLNILAIVHWCEMNDVVWKMIVRLGIMNDTLQSRVRDHNLQLEVPEGEEPSRRDYKKEYLPVILRQVLISITEQV</sequence>
<dbReference type="GO" id="GO:0045944">
    <property type="term" value="P:positive regulation of transcription by RNA polymerase II"/>
    <property type="evidence" value="ECO:0000318"/>
    <property type="project" value="GO_Central"/>
</dbReference>
<name>A0A2A6BPB4_PRIPA</name>
<reference evidence="10" key="1">
    <citation type="journal article" date="2008" name="Nat. Genet.">
        <title>The Pristionchus pacificus genome provides a unique perspective on nematode lifestyle and parasitism.</title>
        <authorList>
            <person name="Dieterich C."/>
            <person name="Clifton S.W."/>
            <person name="Schuster L.N."/>
            <person name="Chinwalla A."/>
            <person name="Delehaunty K."/>
            <person name="Dinkelacker I."/>
            <person name="Fulton L."/>
            <person name="Fulton R."/>
            <person name="Godfrey J."/>
            <person name="Minx P."/>
            <person name="Mitreva M."/>
            <person name="Roeseler W."/>
            <person name="Tian H."/>
            <person name="Witte H."/>
            <person name="Yang S.P."/>
            <person name="Wilson R.K."/>
            <person name="Sommer R.J."/>
        </authorList>
    </citation>
    <scope>NUCLEOTIDE SEQUENCE [LARGE SCALE GENOMIC DNA]</scope>
    <source>
        <strain evidence="10">PS312</strain>
    </source>
</reference>
<evidence type="ECO:0000256" key="2">
    <source>
        <dbReference type="ARBA" id="ARBA00010289"/>
    </source>
</evidence>
<dbReference type="Pfam" id="PF12145">
    <property type="entry name" value="Med12-LCEWAV"/>
    <property type="match status" value="1"/>
</dbReference>
<feature type="region of interest" description="Disordered" evidence="8">
    <location>
        <begin position="181"/>
        <end position="236"/>
    </location>
</feature>
<keyword evidence="10" id="KW-1185">Reference proteome</keyword>
<feature type="compositionally biased region" description="Polar residues" evidence="8">
    <location>
        <begin position="192"/>
        <end position="202"/>
    </location>
</feature>
<evidence type="ECO:0000313" key="10">
    <source>
        <dbReference type="Proteomes" id="UP000005239"/>
    </source>
</evidence>
<organism evidence="9 10">
    <name type="scientific">Pristionchus pacificus</name>
    <name type="common">Parasitic nematode worm</name>
    <dbReference type="NCBI Taxonomy" id="54126"/>
    <lineage>
        <taxon>Eukaryota</taxon>
        <taxon>Metazoa</taxon>
        <taxon>Ecdysozoa</taxon>
        <taxon>Nematoda</taxon>
        <taxon>Chromadorea</taxon>
        <taxon>Rhabditida</taxon>
        <taxon>Rhabditina</taxon>
        <taxon>Diplogasteromorpha</taxon>
        <taxon>Diplogasteroidea</taxon>
        <taxon>Neodiplogasteridae</taxon>
        <taxon>Pristionchus</taxon>
    </lineage>
</organism>
<keyword evidence="4" id="KW-0805">Transcription regulation</keyword>
<accession>A0A2A6BPB4</accession>
<comment type="subcellular location">
    <subcellularLocation>
        <location evidence="1">Nucleus</location>
    </subcellularLocation>
</comment>
<proteinExistence type="inferred from homology"/>
<evidence type="ECO:0000313" key="9">
    <source>
        <dbReference type="EnsemblMetazoa" id="PPA00650.1"/>
    </source>
</evidence>